<dbReference type="PANTHER" id="PTHR46013:SF7">
    <property type="entry name" value="IG-LIKE DOMAIN-CONTAINING PROTEIN"/>
    <property type="match status" value="1"/>
</dbReference>
<dbReference type="SMART" id="SM00409">
    <property type="entry name" value="IG"/>
    <property type="match status" value="3"/>
</dbReference>
<evidence type="ECO:0000313" key="4">
    <source>
        <dbReference type="Proteomes" id="UP001652624"/>
    </source>
</evidence>
<dbReference type="SUPFAM" id="SSF48726">
    <property type="entry name" value="Immunoglobulin"/>
    <property type="match status" value="3"/>
</dbReference>
<dbReference type="Pfam" id="PF13927">
    <property type="entry name" value="Ig_3"/>
    <property type="match status" value="3"/>
</dbReference>
<dbReference type="Proteomes" id="UP001652624">
    <property type="component" value="Chromosome 11"/>
</dbReference>
<evidence type="ECO:0000256" key="1">
    <source>
        <dbReference type="SAM" id="Phobius"/>
    </source>
</evidence>
<dbReference type="PANTHER" id="PTHR46013">
    <property type="entry name" value="VASCULAR CELL ADHESION MOLECULE 1"/>
    <property type="match status" value="1"/>
</dbReference>
<dbReference type="PROSITE" id="PS50835">
    <property type="entry name" value="IG_LIKE"/>
    <property type="match status" value="3"/>
</dbReference>
<keyword evidence="4" id="KW-1185">Reference proteome</keyword>
<feature type="domain" description="Ig-like" evidence="3">
    <location>
        <begin position="12"/>
        <end position="99"/>
    </location>
</feature>
<dbReference type="InterPro" id="IPR003598">
    <property type="entry name" value="Ig_sub2"/>
</dbReference>
<dbReference type="GeneID" id="103128140"/>
<dbReference type="InterPro" id="IPR003599">
    <property type="entry name" value="Ig_sub"/>
</dbReference>
<feature type="domain" description="Ig-like" evidence="3">
    <location>
        <begin position="106"/>
        <end position="197"/>
    </location>
</feature>
<evidence type="ECO:0000256" key="2">
    <source>
        <dbReference type="SAM" id="SignalP"/>
    </source>
</evidence>
<feature type="chain" id="PRO_5047394680" evidence="2">
    <location>
        <begin position="17"/>
        <end position="424"/>
    </location>
</feature>
<dbReference type="RefSeq" id="XP_060057419.1">
    <property type="nucleotide sequence ID" value="XM_060201436.1"/>
</dbReference>
<evidence type="ECO:0000259" key="3">
    <source>
        <dbReference type="PROSITE" id="PS50835"/>
    </source>
</evidence>
<dbReference type="InterPro" id="IPR007110">
    <property type="entry name" value="Ig-like_dom"/>
</dbReference>
<dbReference type="InterPro" id="IPR013783">
    <property type="entry name" value="Ig-like_fold"/>
</dbReference>
<accession>A0ABM3Y8L6</accession>
<protein>
    <submittedName>
        <fullName evidence="5">Fc receptor-like protein 1</fullName>
    </submittedName>
</protein>
<evidence type="ECO:0000313" key="5">
    <source>
        <dbReference type="RefSeq" id="XP_060057419.1"/>
    </source>
</evidence>
<keyword evidence="1" id="KW-0472">Membrane</keyword>
<organism evidence="4 5">
    <name type="scientific">Erinaceus europaeus</name>
    <name type="common">Western European hedgehog</name>
    <dbReference type="NCBI Taxonomy" id="9365"/>
    <lineage>
        <taxon>Eukaryota</taxon>
        <taxon>Metazoa</taxon>
        <taxon>Chordata</taxon>
        <taxon>Craniata</taxon>
        <taxon>Vertebrata</taxon>
        <taxon>Euteleostomi</taxon>
        <taxon>Mammalia</taxon>
        <taxon>Eutheria</taxon>
        <taxon>Laurasiatheria</taxon>
        <taxon>Eulipotyphla</taxon>
        <taxon>Erinaceidae</taxon>
        <taxon>Erinaceinae</taxon>
        <taxon>Erinaceus</taxon>
    </lineage>
</organism>
<keyword evidence="1" id="KW-0812">Transmembrane</keyword>
<dbReference type="Gene3D" id="2.60.40.10">
    <property type="entry name" value="Immunoglobulins"/>
    <property type="match status" value="3"/>
</dbReference>
<dbReference type="SMART" id="SM00408">
    <property type="entry name" value="IGc2"/>
    <property type="match status" value="3"/>
</dbReference>
<keyword evidence="1" id="KW-1133">Transmembrane helix</keyword>
<proteinExistence type="predicted"/>
<feature type="domain" description="Ig-like" evidence="3">
    <location>
        <begin position="205"/>
        <end position="292"/>
    </location>
</feature>
<dbReference type="CDD" id="cd00096">
    <property type="entry name" value="Ig"/>
    <property type="match status" value="1"/>
</dbReference>
<gene>
    <name evidence="5" type="primary">LOC103128140</name>
</gene>
<feature type="transmembrane region" description="Helical" evidence="1">
    <location>
        <begin position="308"/>
        <end position="326"/>
    </location>
</feature>
<feature type="signal peptide" evidence="2">
    <location>
        <begin position="1"/>
        <end position="16"/>
    </location>
</feature>
<sequence length="424" mass="46602">MLLRLLLLVCAPLSEANVLSLKVRPPQPIEGNSATLTCEVQTPSQMLQFCFLKDGQTLGLGWSNSSKLHIAAVRKRDTGYYWCMAKTAQLKFPQSKSIQIHVQGVPVSNVRLETQPQGGHVMEGEKLVFVCLVSGGTGDITFFWYKGTLGLNLETKTQQSLTAKFEIPVVKMNDSDQYYCAADNGYGLSLSELVNVTVRIPVSQPTFTLGASSTQAVVGDMVELHCEVQKGSPPILYWFCHEDVTLGSTSAPSGGRASFNFSLTAEHSGTFSCKADNGLGSQRSEMLSLNVTVPTENRDLLPSGVIEGLFGVIGIIIVILSLCCWFKKKIERPPDRNILRNPPRLLPQDSTYLNSSVPVQPEPVYQNANVSNDDKIYSLVYHMHQERQIVAGPSRTHIEDMDPAAIYARLKKANGIDVDYEDAM</sequence>
<dbReference type="InterPro" id="IPR036179">
    <property type="entry name" value="Ig-like_dom_sf"/>
</dbReference>
<reference evidence="5" key="1">
    <citation type="submission" date="2025-08" db="UniProtKB">
        <authorList>
            <consortium name="RefSeq"/>
        </authorList>
    </citation>
    <scope>IDENTIFICATION</scope>
</reference>
<name>A0ABM3Y8L6_ERIEU</name>
<keyword evidence="2" id="KW-0732">Signal</keyword>